<reference evidence="3 5" key="3">
    <citation type="submission" date="2019-03" db="EMBL/GenBank/DDBJ databases">
        <authorList>
            <consortium name="Pathogen Informatics"/>
        </authorList>
    </citation>
    <scope>NUCLEOTIDE SEQUENCE [LARGE SCALE GENOMIC DNA]</scope>
    <source>
        <strain evidence="3 5">NCTC12282</strain>
    </source>
</reference>
<protein>
    <submittedName>
        <fullName evidence="3">Toxin-antitoxin biofilm protein TabA</fullName>
    </submittedName>
    <submittedName>
        <fullName evidence="1">YhcH/YjgK/YiaL family protein</fullName>
    </submittedName>
</protein>
<dbReference type="EMBL" id="CAADJA010000002">
    <property type="protein sequence ID" value="VFS45570.1"/>
    <property type="molecule type" value="Genomic_DNA"/>
</dbReference>
<dbReference type="EMBL" id="PDDX01000001">
    <property type="protein sequence ID" value="PHI27841.1"/>
    <property type="molecule type" value="Genomic_DNA"/>
</dbReference>
<dbReference type="Proteomes" id="UP000373449">
    <property type="component" value="Unassembled WGS sequence"/>
</dbReference>
<evidence type="ECO:0000313" key="2">
    <source>
        <dbReference type="EMBL" id="PHI32535.1"/>
    </source>
</evidence>
<keyword evidence="4" id="KW-1185">Reference proteome</keyword>
<dbReference type="NCBIfam" id="TIGR00022">
    <property type="entry name" value="YhcH/YjgK/YiaL family protein"/>
    <property type="match status" value="1"/>
</dbReference>
<evidence type="ECO:0000313" key="5">
    <source>
        <dbReference type="Proteomes" id="UP000373449"/>
    </source>
</evidence>
<evidence type="ECO:0000313" key="3">
    <source>
        <dbReference type="EMBL" id="VFS45570.1"/>
    </source>
</evidence>
<organism evidence="1 4">
    <name type="scientific">Budvicia aquatica</name>
    <dbReference type="NCBI Taxonomy" id="82979"/>
    <lineage>
        <taxon>Bacteria</taxon>
        <taxon>Pseudomonadati</taxon>
        <taxon>Pseudomonadota</taxon>
        <taxon>Gammaproteobacteria</taxon>
        <taxon>Enterobacterales</taxon>
        <taxon>Budviciaceae</taxon>
        <taxon>Budvicia</taxon>
    </lineage>
</organism>
<dbReference type="STRING" id="1111728.GCA_000427805_04342"/>
<dbReference type="AlphaFoldDB" id="A0A2C6DGA6"/>
<accession>A0A2C6DGA6</accession>
<dbReference type="SUPFAM" id="SSF51197">
    <property type="entry name" value="Clavaminate synthase-like"/>
    <property type="match status" value="1"/>
</dbReference>
<dbReference type="OrthoDB" id="6196468at2"/>
<dbReference type="PANTHER" id="PTHR34986:SF4">
    <property type="entry name" value="EVOLVED BETA-GALACTOSIDASE SUBUNIT BETA-RELATED"/>
    <property type="match status" value="1"/>
</dbReference>
<dbReference type="Pfam" id="PF04074">
    <property type="entry name" value="DUF386"/>
    <property type="match status" value="1"/>
</dbReference>
<dbReference type="RefSeq" id="WP_029096008.1">
    <property type="nucleotide sequence ID" value="NZ_CAADJA010000002.1"/>
</dbReference>
<reference evidence="4" key="1">
    <citation type="submission" date="2017-09" db="EMBL/GenBank/DDBJ databases">
        <title>FDA dAtabase for Regulatory Grade micrObial Sequences (FDA-ARGOS): Supporting development and validation of Infectious Disease Dx tests.</title>
        <authorList>
            <person name="Minogue T."/>
            <person name="Wolcott M."/>
            <person name="Wasieloski L."/>
            <person name="Aguilar W."/>
            <person name="Moore D."/>
            <person name="Tallon L."/>
            <person name="Sadzewicz L."/>
            <person name="Ott S."/>
            <person name="Zhao X."/>
            <person name="Nagaraj S."/>
            <person name="Vavikolanu K."/>
            <person name="Aluvathingal J."/>
            <person name="Nadendla S."/>
            <person name="Sichtig H."/>
        </authorList>
    </citation>
    <scope>NUCLEOTIDE SEQUENCE [LARGE SCALE GENOMIC DNA]</scope>
    <source>
        <strain evidence="4">FDAARGOS_387</strain>
    </source>
</reference>
<dbReference type="InterPro" id="IPR037012">
    <property type="entry name" value="NanQ/TabA/YiaL_sf"/>
</dbReference>
<name>A0A2C6DGA6_9GAMM</name>
<evidence type="ECO:0000313" key="1">
    <source>
        <dbReference type="EMBL" id="PHI27841.1"/>
    </source>
</evidence>
<dbReference type="EMBL" id="PDDX01000001">
    <property type="protein sequence ID" value="PHI32535.1"/>
    <property type="molecule type" value="Genomic_DNA"/>
</dbReference>
<dbReference type="InterPro" id="IPR004375">
    <property type="entry name" value="NanQ/TabA/YiaL"/>
</dbReference>
<dbReference type="Proteomes" id="UP000224974">
    <property type="component" value="Unassembled WGS sequence"/>
</dbReference>
<gene>
    <name evidence="3" type="primary">tabA_2</name>
    <name evidence="1" type="ORF">CRN84_00070</name>
    <name evidence="2" type="ORF">CRN84_26105</name>
    <name evidence="3" type="ORF">NCTC12282_00448</name>
</gene>
<dbReference type="Gene3D" id="2.60.120.370">
    <property type="entry name" value="YhcH/YjgK/YiaL"/>
    <property type="match status" value="1"/>
</dbReference>
<sequence length="156" mass="17475">MIIGNMDNLELALLPKALLNILEQTGPGLSQIKAMPDGKFQPEGQTWFCSIGPVMTEPAELRHTEYHYNYLDIQLVLEGEEIIGYGLKDARGQQGYEKKPDLYILDKPQLSNQLHLKPGDFAVFYPGEPHQALCAIDQPATVRKAVFKIPKELIVS</sequence>
<dbReference type="GO" id="GO:0005829">
    <property type="term" value="C:cytosol"/>
    <property type="evidence" value="ECO:0007669"/>
    <property type="project" value="TreeGrafter"/>
</dbReference>
<proteinExistence type="predicted"/>
<dbReference type="GO" id="GO:0044010">
    <property type="term" value="P:single-species biofilm formation"/>
    <property type="evidence" value="ECO:0007669"/>
    <property type="project" value="TreeGrafter"/>
</dbReference>
<dbReference type="PANTHER" id="PTHR34986">
    <property type="entry name" value="EVOLVED BETA-GALACTOSIDASE SUBUNIT BETA"/>
    <property type="match status" value="1"/>
</dbReference>
<evidence type="ECO:0000313" key="4">
    <source>
        <dbReference type="Proteomes" id="UP000224974"/>
    </source>
</evidence>
<reference evidence="1" key="2">
    <citation type="submission" date="2017-09" db="EMBL/GenBank/DDBJ databases">
        <title>FDA dAtabase for Regulatory Grade micrObial Sequences (FDA-ARGOS): Supporting development and validation of Infectious Disease Dx tests.</title>
        <authorList>
            <person name="Minogue T."/>
            <person name="Wolcott M."/>
            <person name="Wasieloski L."/>
            <person name="Aguilar W."/>
            <person name="Moore D."/>
            <person name="Tallon L.J."/>
            <person name="Sadzewicz L."/>
            <person name="Ott S."/>
            <person name="Zhao X."/>
            <person name="Nagaraj S."/>
            <person name="Vavikolanu K."/>
            <person name="Aluvathingal J."/>
            <person name="Nadendla S."/>
            <person name="Sichtig H."/>
        </authorList>
    </citation>
    <scope>NUCLEOTIDE SEQUENCE</scope>
    <source>
        <strain evidence="1">FDAARGOS_387</strain>
    </source>
</reference>